<gene>
    <name evidence="6" type="ORF">MNBD_GAMMA01-566</name>
</gene>
<reference evidence="6" key="1">
    <citation type="submission" date="2018-06" db="EMBL/GenBank/DDBJ databases">
        <authorList>
            <person name="Zhirakovskaya E."/>
        </authorList>
    </citation>
    <scope>NUCLEOTIDE SEQUENCE</scope>
</reference>
<keyword evidence="3 5" id="KW-1133">Transmembrane helix</keyword>
<evidence type="ECO:0000313" key="6">
    <source>
        <dbReference type="EMBL" id="VAW34732.1"/>
    </source>
</evidence>
<dbReference type="SUPFAM" id="SSF81343">
    <property type="entry name" value="Fumarate reductase respiratory complex transmembrane subunits"/>
    <property type="match status" value="1"/>
</dbReference>
<feature type="transmembrane region" description="Helical" evidence="5">
    <location>
        <begin position="103"/>
        <end position="121"/>
    </location>
</feature>
<proteinExistence type="inferred from homology"/>
<dbReference type="GO" id="GO:0006106">
    <property type="term" value="P:fumarate metabolic process"/>
    <property type="evidence" value="ECO:0007669"/>
    <property type="project" value="InterPro"/>
</dbReference>
<dbReference type="AlphaFoldDB" id="A0A3B0V7L9"/>
<evidence type="ECO:0000256" key="5">
    <source>
        <dbReference type="SAM" id="Phobius"/>
    </source>
</evidence>
<dbReference type="Gene3D" id="1.20.1300.10">
    <property type="entry name" value="Fumarate reductase/succinate dehydrogenase, transmembrane subunit"/>
    <property type="match status" value="1"/>
</dbReference>
<sequence length="123" mass="13569">MSKSYNIKYKVSNKPVIWSLFAAGGTIAALVLPVLVLLFTLAVPLSLLPQEIFSYARMQTALASSLVRLFLFTVVFLSLWHAAHRMRITLHDFGLRADSLVKYLLYGLAAIASIILGIVLFSA</sequence>
<evidence type="ECO:0000256" key="2">
    <source>
        <dbReference type="ARBA" id="ARBA00022692"/>
    </source>
</evidence>
<dbReference type="InterPro" id="IPR003418">
    <property type="entry name" value="Fumarate_red_D"/>
</dbReference>
<dbReference type="GO" id="GO:0016020">
    <property type="term" value="C:membrane"/>
    <property type="evidence" value="ECO:0007669"/>
    <property type="project" value="InterPro"/>
</dbReference>
<dbReference type="EMBL" id="UOEW01000080">
    <property type="protein sequence ID" value="VAW34732.1"/>
    <property type="molecule type" value="Genomic_DNA"/>
</dbReference>
<evidence type="ECO:0000256" key="1">
    <source>
        <dbReference type="ARBA" id="ARBA00022475"/>
    </source>
</evidence>
<keyword evidence="4 5" id="KW-0472">Membrane</keyword>
<organism evidence="6">
    <name type="scientific">hydrothermal vent metagenome</name>
    <dbReference type="NCBI Taxonomy" id="652676"/>
    <lineage>
        <taxon>unclassified sequences</taxon>
        <taxon>metagenomes</taxon>
        <taxon>ecological metagenomes</taxon>
    </lineage>
</organism>
<dbReference type="Pfam" id="PF02313">
    <property type="entry name" value="Fumarate_red_D"/>
    <property type="match status" value="1"/>
</dbReference>
<dbReference type="InterPro" id="IPR034804">
    <property type="entry name" value="SQR/QFR_C/D"/>
</dbReference>
<name>A0A3B0V7L9_9ZZZZ</name>
<keyword evidence="2 5" id="KW-0812">Transmembrane</keyword>
<dbReference type="HAMAP" id="MF_00709">
    <property type="entry name" value="Fumarate_red_D"/>
    <property type="match status" value="1"/>
</dbReference>
<evidence type="ECO:0000256" key="3">
    <source>
        <dbReference type="ARBA" id="ARBA00022989"/>
    </source>
</evidence>
<protein>
    <recommendedName>
        <fullName evidence="7">Fumarate reductase subunit D</fullName>
    </recommendedName>
</protein>
<dbReference type="NCBIfam" id="NF003977">
    <property type="entry name" value="PRK05470.1-1"/>
    <property type="match status" value="1"/>
</dbReference>
<evidence type="ECO:0008006" key="7">
    <source>
        <dbReference type="Google" id="ProtNLM"/>
    </source>
</evidence>
<feature type="transmembrane region" description="Helical" evidence="5">
    <location>
        <begin position="20"/>
        <end position="48"/>
    </location>
</feature>
<keyword evidence="1" id="KW-1003">Cell membrane</keyword>
<accession>A0A3B0V7L9</accession>
<feature type="transmembrane region" description="Helical" evidence="5">
    <location>
        <begin position="60"/>
        <end position="83"/>
    </location>
</feature>
<evidence type="ECO:0000256" key="4">
    <source>
        <dbReference type="ARBA" id="ARBA00023136"/>
    </source>
</evidence>